<reference evidence="3" key="1">
    <citation type="journal article" date="2013" name="Science">
        <title>Comparative analysis of bat genomes provides insight into the evolution of flight and immunity.</title>
        <authorList>
            <person name="Zhang G."/>
            <person name="Cowled C."/>
            <person name="Shi Z."/>
            <person name="Huang Z."/>
            <person name="Bishop-Lilly K.A."/>
            <person name="Fang X."/>
            <person name="Wynne J.W."/>
            <person name="Xiong Z."/>
            <person name="Baker M.L."/>
            <person name="Zhao W."/>
            <person name="Tachedjian M."/>
            <person name="Zhu Y."/>
            <person name="Zhou P."/>
            <person name="Jiang X."/>
            <person name="Ng J."/>
            <person name="Yang L."/>
            <person name="Wu L."/>
            <person name="Xiao J."/>
            <person name="Feng Y."/>
            <person name="Chen Y."/>
            <person name="Sun X."/>
            <person name="Zhang Y."/>
            <person name="Marsh G.A."/>
            <person name="Crameri G."/>
            <person name="Broder C.C."/>
            <person name="Frey K.G."/>
            <person name="Wang L.F."/>
            <person name="Wang J."/>
        </authorList>
    </citation>
    <scope>NUCLEOTIDE SEQUENCE [LARGE SCALE GENOMIC DNA]</scope>
</reference>
<dbReference type="AlphaFoldDB" id="L5K5G2"/>
<sequence length="172" mass="18737">MTRRGADETRHRGAARALSRRPPRHGAHSPAVGAGPALGTEPHRNDQNKCNTGLRLHRVPRTPLRHARGLCQLCRQPRAPASSPETEPSLGQRAALTQGTHGRPGCWRAEGRLCRCALREPLPDIAYYGPGFHDHESGRSERLSSESPAELRPVTGCSARVFNRVGPKRSGS</sequence>
<dbReference type="InParanoid" id="L5K5G2"/>
<protein>
    <submittedName>
        <fullName evidence="2">Uncharacterized protein</fullName>
    </submittedName>
</protein>
<keyword evidence="3" id="KW-1185">Reference proteome</keyword>
<gene>
    <name evidence="2" type="ORF">PAL_GLEAN10022957</name>
</gene>
<evidence type="ECO:0000256" key="1">
    <source>
        <dbReference type="SAM" id="MobiDB-lite"/>
    </source>
</evidence>
<organism evidence="2 3">
    <name type="scientific">Pteropus alecto</name>
    <name type="common">Black flying fox</name>
    <dbReference type="NCBI Taxonomy" id="9402"/>
    <lineage>
        <taxon>Eukaryota</taxon>
        <taxon>Metazoa</taxon>
        <taxon>Chordata</taxon>
        <taxon>Craniata</taxon>
        <taxon>Vertebrata</taxon>
        <taxon>Euteleostomi</taxon>
        <taxon>Mammalia</taxon>
        <taxon>Eutheria</taxon>
        <taxon>Laurasiatheria</taxon>
        <taxon>Chiroptera</taxon>
        <taxon>Yinpterochiroptera</taxon>
        <taxon>Pteropodoidea</taxon>
        <taxon>Pteropodidae</taxon>
        <taxon>Pteropodinae</taxon>
        <taxon>Pteropus</taxon>
    </lineage>
</organism>
<evidence type="ECO:0000313" key="3">
    <source>
        <dbReference type="Proteomes" id="UP000010552"/>
    </source>
</evidence>
<feature type="region of interest" description="Disordered" evidence="1">
    <location>
        <begin position="1"/>
        <end position="61"/>
    </location>
</feature>
<feature type="region of interest" description="Disordered" evidence="1">
    <location>
        <begin position="77"/>
        <end position="102"/>
    </location>
</feature>
<evidence type="ECO:0000313" key="2">
    <source>
        <dbReference type="EMBL" id="ELK06597.1"/>
    </source>
</evidence>
<dbReference type="Proteomes" id="UP000010552">
    <property type="component" value="Unassembled WGS sequence"/>
</dbReference>
<proteinExistence type="predicted"/>
<dbReference type="EMBL" id="KB031030">
    <property type="protein sequence ID" value="ELK06597.1"/>
    <property type="molecule type" value="Genomic_DNA"/>
</dbReference>
<name>L5K5G2_PTEAL</name>
<accession>L5K5G2</accession>
<feature type="compositionally biased region" description="Basic and acidic residues" evidence="1">
    <location>
        <begin position="1"/>
        <end position="11"/>
    </location>
</feature>
<feature type="compositionally biased region" description="Basic residues" evidence="1">
    <location>
        <begin position="12"/>
        <end position="27"/>
    </location>
</feature>